<accession>A0A1C7M0J3</accession>
<proteinExistence type="predicted"/>
<protein>
    <submittedName>
        <fullName evidence="2">Uncharacterized protein</fullName>
    </submittedName>
</protein>
<evidence type="ECO:0000313" key="3">
    <source>
        <dbReference type="Proteomes" id="UP000092993"/>
    </source>
</evidence>
<gene>
    <name evidence="2" type="ORF">A0H81_10319</name>
</gene>
<dbReference type="AlphaFoldDB" id="A0A1C7M0J3"/>
<sequence length="110" mass="11696">MTRELNLCLRSACAPTRQSGHPKLILILFSSFIDTSHVDTSTIPTVEHINPMSGLSAHMKISAHAAASVSQACERMRAPCGSPSLKSGSSGSAPRRAARCSTYRAERSPS</sequence>
<feature type="compositionally biased region" description="Low complexity" evidence="1">
    <location>
        <begin position="81"/>
        <end position="101"/>
    </location>
</feature>
<comment type="caution">
    <text evidence="2">The sequence shown here is derived from an EMBL/GenBank/DDBJ whole genome shotgun (WGS) entry which is preliminary data.</text>
</comment>
<reference evidence="2 3" key="1">
    <citation type="submission" date="2016-03" db="EMBL/GenBank/DDBJ databases">
        <title>Whole genome sequencing of Grifola frondosa 9006-11.</title>
        <authorList>
            <person name="Min B."/>
            <person name="Park H."/>
            <person name="Kim J.-G."/>
            <person name="Cho H."/>
            <person name="Oh Y.-L."/>
            <person name="Kong W.-S."/>
            <person name="Choi I.-G."/>
        </authorList>
    </citation>
    <scope>NUCLEOTIDE SEQUENCE [LARGE SCALE GENOMIC DNA]</scope>
    <source>
        <strain evidence="2 3">9006-11</strain>
    </source>
</reference>
<name>A0A1C7M0J3_GRIFR</name>
<evidence type="ECO:0000256" key="1">
    <source>
        <dbReference type="SAM" id="MobiDB-lite"/>
    </source>
</evidence>
<organism evidence="2 3">
    <name type="scientific">Grifola frondosa</name>
    <name type="common">Maitake</name>
    <name type="synonym">Polyporus frondosus</name>
    <dbReference type="NCBI Taxonomy" id="5627"/>
    <lineage>
        <taxon>Eukaryota</taxon>
        <taxon>Fungi</taxon>
        <taxon>Dikarya</taxon>
        <taxon>Basidiomycota</taxon>
        <taxon>Agaricomycotina</taxon>
        <taxon>Agaricomycetes</taxon>
        <taxon>Polyporales</taxon>
        <taxon>Grifolaceae</taxon>
        <taxon>Grifola</taxon>
    </lineage>
</organism>
<dbReference type="Proteomes" id="UP000092993">
    <property type="component" value="Unassembled WGS sequence"/>
</dbReference>
<dbReference type="EMBL" id="LUGG01000015">
    <property type="protein sequence ID" value="OBZ69849.1"/>
    <property type="molecule type" value="Genomic_DNA"/>
</dbReference>
<evidence type="ECO:0000313" key="2">
    <source>
        <dbReference type="EMBL" id="OBZ69849.1"/>
    </source>
</evidence>
<keyword evidence="3" id="KW-1185">Reference proteome</keyword>
<feature type="region of interest" description="Disordered" evidence="1">
    <location>
        <begin position="78"/>
        <end position="110"/>
    </location>
</feature>